<organism evidence="2 3">
    <name type="scientific">Emydomyces testavorans</name>
    <dbReference type="NCBI Taxonomy" id="2070801"/>
    <lineage>
        <taxon>Eukaryota</taxon>
        <taxon>Fungi</taxon>
        <taxon>Dikarya</taxon>
        <taxon>Ascomycota</taxon>
        <taxon>Pezizomycotina</taxon>
        <taxon>Eurotiomycetes</taxon>
        <taxon>Eurotiomycetidae</taxon>
        <taxon>Onygenales</taxon>
        <taxon>Nannizziopsiaceae</taxon>
        <taxon>Emydomyces</taxon>
    </lineage>
</organism>
<keyword evidence="3" id="KW-1185">Reference proteome</keyword>
<gene>
    <name evidence="2" type="ORF">PRK78_001631</name>
</gene>
<reference evidence="2" key="1">
    <citation type="submission" date="2023-03" db="EMBL/GenBank/DDBJ databases">
        <title>Emydomyces testavorans Genome Sequence.</title>
        <authorList>
            <person name="Hoyer L."/>
        </authorList>
    </citation>
    <scope>NUCLEOTIDE SEQUENCE</scope>
    <source>
        <strain evidence="2">16-2883</strain>
    </source>
</reference>
<dbReference type="AlphaFoldDB" id="A0AAF0DDN3"/>
<dbReference type="EMBL" id="CP120627">
    <property type="protein sequence ID" value="WEW56194.1"/>
    <property type="molecule type" value="Genomic_DNA"/>
</dbReference>
<evidence type="ECO:0000313" key="3">
    <source>
        <dbReference type="Proteomes" id="UP001219355"/>
    </source>
</evidence>
<accession>A0AAF0DDN3</accession>
<dbReference type="Proteomes" id="UP001219355">
    <property type="component" value="Chromosome 1"/>
</dbReference>
<name>A0AAF0DDN3_9EURO</name>
<protein>
    <submittedName>
        <fullName evidence="2">Uncharacterized protein</fullName>
    </submittedName>
</protein>
<evidence type="ECO:0000256" key="1">
    <source>
        <dbReference type="SAM" id="MobiDB-lite"/>
    </source>
</evidence>
<sequence length="238" mass="26326">MAGDGLGNKPKSGLDSLSMGDSPAVDEAVQAPSLPTAKAVQWNRELMLNFQKALDENPAADLMSLVPASYCRAHEKVQYRELSYAAQINLRTVKELHDGLKNEPEIDLLSAFPKNYARRIRMATAVSSSKPPAIKEDIQKPNQGPSEFRTRLDIADTARIIFRLSEEAKALLAQYPGIPSNSNNAEYLLASSLKQLIWNSPKIWESPVRGVVVRGNDGIVVKVITQENEDYTEYTSLQ</sequence>
<proteinExistence type="predicted"/>
<feature type="region of interest" description="Disordered" evidence="1">
    <location>
        <begin position="1"/>
        <end position="27"/>
    </location>
</feature>
<evidence type="ECO:0000313" key="2">
    <source>
        <dbReference type="EMBL" id="WEW56194.1"/>
    </source>
</evidence>